<keyword evidence="3" id="KW-1185">Reference proteome</keyword>
<feature type="domain" description="SCP" evidence="1">
    <location>
        <begin position="137"/>
        <end position="275"/>
    </location>
</feature>
<dbReference type="PRINTS" id="PR00837">
    <property type="entry name" value="V5TPXLIKE"/>
</dbReference>
<dbReference type="InterPro" id="IPR001283">
    <property type="entry name" value="CRISP-related"/>
</dbReference>
<dbReference type="PROSITE" id="PS01009">
    <property type="entry name" value="CRISP_1"/>
    <property type="match status" value="1"/>
</dbReference>
<dbReference type="EMBL" id="JAPDMZ010000046">
    <property type="protein sequence ID" value="KAK0553716.1"/>
    <property type="molecule type" value="Genomic_DNA"/>
</dbReference>
<dbReference type="InterPro" id="IPR014044">
    <property type="entry name" value="CAP_dom"/>
</dbReference>
<name>A0AAN6GQT8_9BASI</name>
<sequence length="321" mass="33550">MAVWTIPFLPFLGPPKTTTFTTTKTGTVTVTTSKTTTASVTSVATATKTISGSTTQFTSITVVPSVTVVPVTTVLTTTQAVPVVSTVTAVVPSTTTVATTIISNIVTTATVVVPVSVTTTTAAATPTLAPTSDPTTPDQQAVVDAHNSYRSKHGVQPLTWNATLAKFAQAQSDRCVWGHSGGPYGENGASGVGFNLTMASAATLWYNEIQNYNFSQPGFSEATGHFTQLIWKSSSTIGCAISQCTPAQLGFTWTGNDPAWNVWCEYSNLPGNIIGQFDTQVLPPLGVPLVNGVVSSLLSTSRSLTAPLTGRAKVRVDREDI</sequence>
<dbReference type="PANTHER" id="PTHR10334">
    <property type="entry name" value="CYSTEINE-RICH SECRETORY PROTEIN-RELATED"/>
    <property type="match status" value="1"/>
</dbReference>
<accession>A0AAN6GQT8</accession>
<comment type="caution">
    <text evidence="2">The sequence shown here is derived from an EMBL/GenBank/DDBJ whole genome shotgun (WGS) entry which is preliminary data.</text>
</comment>
<evidence type="ECO:0000259" key="1">
    <source>
        <dbReference type="SMART" id="SM00198"/>
    </source>
</evidence>
<dbReference type="SUPFAM" id="SSF55797">
    <property type="entry name" value="PR-1-like"/>
    <property type="match status" value="1"/>
</dbReference>
<evidence type="ECO:0000313" key="3">
    <source>
        <dbReference type="Proteomes" id="UP001176517"/>
    </source>
</evidence>
<dbReference type="AlphaFoldDB" id="A0AAN6GQT8"/>
<reference evidence="2" key="1">
    <citation type="journal article" date="2023" name="PhytoFront">
        <title>Draft Genome Resources of Seven Strains of Tilletia horrida, Causal Agent of Kernel Smut of Rice.</title>
        <authorList>
            <person name="Khanal S."/>
            <person name="Antony Babu S."/>
            <person name="Zhou X.G."/>
        </authorList>
    </citation>
    <scope>NUCLEOTIDE SEQUENCE</scope>
    <source>
        <strain evidence="2">TX6</strain>
    </source>
</reference>
<dbReference type="GO" id="GO:0005576">
    <property type="term" value="C:extracellular region"/>
    <property type="evidence" value="ECO:0007669"/>
    <property type="project" value="InterPro"/>
</dbReference>
<dbReference type="InterPro" id="IPR018244">
    <property type="entry name" value="Allrgn_V5/Tpx1_CS"/>
</dbReference>
<dbReference type="InterPro" id="IPR035940">
    <property type="entry name" value="CAP_sf"/>
</dbReference>
<proteinExistence type="predicted"/>
<dbReference type="Pfam" id="PF00188">
    <property type="entry name" value="CAP"/>
    <property type="match status" value="1"/>
</dbReference>
<evidence type="ECO:0000313" key="2">
    <source>
        <dbReference type="EMBL" id="KAK0553716.1"/>
    </source>
</evidence>
<gene>
    <name evidence="2" type="primary">PRY1_1</name>
    <name evidence="2" type="ORF">OC846_002373</name>
</gene>
<dbReference type="Gene3D" id="3.40.33.10">
    <property type="entry name" value="CAP"/>
    <property type="match status" value="1"/>
</dbReference>
<dbReference type="SMART" id="SM00198">
    <property type="entry name" value="SCP"/>
    <property type="match status" value="1"/>
</dbReference>
<protein>
    <submittedName>
        <fullName evidence="2">Sterol-binding protein</fullName>
    </submittedName>
</protein>
<organism evidence="2 3">
    <name type="scientific">Tilletia horrida</name>
    <dbReference type="NCBI Taxonomy" id="155126"/>
    <lineage>
        <taxon>Eukaryota</taxon>
        <taxon>Fungi</taxon>
        <taxon>Dikarya</taxon>
        <taxon>Basidiomycota</taxon>
        <taxon>Ustilaginomycotina</taxon>
        <taxon>Exobasidiomycetes</taxon>
        <taxon>Tilletiales</taxon>
        <taxon>Tilletiaceae</taxon>
        <taxon>Tilletia</taxon>
    </lineage>
</organism>
<dbReference type="Proteomes" id="UP001176517">
    <property type="component" value="Unassembled WGS sequence"/>
</dbReference>